<dbReference type="InterPro" id="IPR055438">
    <property type="entry name" value="AstE_AspA_cat"/>
</dbReference>
<evidence type="ECO:0000259" key="8">
    <source>
        <dbReference type="Pfam" id="PF24827"/>
    </source>
</evidence>
<evidence type="ECO:0000313" key="10">
    <source>
        <dbReference type="RefSeq" id="XP_020824077.1"/>
    </source>
</evidence>
<evidence type="ECO:0000256" key="5">
    <source>
        <dbReference type="ARBA" id="ARBA00022801"/>
    </source>
</evidence>
<evidence type="ECO:0000256" key="3">
    <source>
        <dbReference type="ARBA" id="ARBA00022490"/>
    </source>
</evidence>
<dbReference type="PANTHER" id="PTHR15162:SF5">
    <property type="entry name" value="N-ACYL-AROMATIC-L-AMINO ACID AMIDOHYDROLASE (CARBOXYLATE-FORMING)"/>
    <property type="match status" value="1"/>
</dbReference>
<sequence length="287" mass="31965">MRGPLTSGCKLLGSRDCQQAWICPPDLARCQPHSEETETERDVAEVWLSPEQSACSTSYCLSKAMQLALLCPGTDSRMYSTPPRERQLERVAVMGGTHGNELCSIYLVKHWLQGPSELQRGTFAATPFLANPKATKHCIRYVSQDLNRSFTRAFLTVLRADVLSHMRALVACGLDFNDLFNQGTSFPAFDIVAYKIIEPVDFPRSPCGELLGFVHPRLQDKDFFPLKPGDPIFQLFSGEEIFYEGDATIYPAFINEASYCEKGAAFYKMKKCTFSIPPLEAPVASAP</sequence>
<dbReference type="GO" id="GO:0004046">
    <property type="term" value="F:aminoacylase activity"/>
    <property type="evidence" value="ECO:0007669"/>
    <property type="project" value="TreeGrafter"/>
</dbReference>
<accession>A0A6P5IPS7</accession>
<feature type="domain" description="AstE/AspA barrel-sandwich hybrid" evidence="7">
    <location>
        <begin position="190"/>
        <end position="271"/>
    </location>
</feature>
<protein>
    <submittedName>
        <fullName evidence="10">N-acyl-aromatic-L-amino acid amidohydrolase (Carboxylate-forming)</fullName>
    </submittedName>
</protein>
<dbReference type="Pfam" id="PF24827">
    <property type="entry name" value="AstE_AspA_cat"/>
    <property type="match status" value="1"/>
</dbReference>
<evidence type="ECO:0000256" key="4">
    <source>
        <dbReference type="ARBA" id="ARBA00022723"/>
    </source>
</evidence>
<name>A0A6P5IPS7_PHACI</name>
<evidence type="ECO:0000256" key="1">
    <source>
        <dbReference type="ARBA" id="ARBA00001947"/>
    </source>
</evidence>
<dbReference type="SUPFAM" id="SSF53187">
    <property type="entry name" value="Zn-dependent exopeptidases"/>
    <property type="match status" value="2"/>
</dbReference>
<keyword evidence="5" id="KW-0378">Hydrolase</keyword>
<keyword evidence="4" id="KW-0479">Metal-binding</keyword>
<feature type="domain" description="Succinylglutamate desuccinylase/Aspartoacylase catalytic" evidence="8">
    <location>
        <begin position="89"/>
        <end position="156"/>
    </location>
</feature>
<keyword evidence="9" id="KW-1185">Reference proteome</keyword>
<evidence type="ECO:0000259" key="7">
    <source>
        <dbReference type="Pfam" id="PF04952"/>
    </source>
</evidence>
<dbReference type="InterPro" id="IPR050178">
    <property type="entry name" value="AspA/AstE_fam"/>
</dbReference>
<dbReference type="GeneID" id="110195585"/>
<comment type="cofactor">
    <cofactor evidence="1">
        <name>Zn(2+)</name>
        <dbReference type="ChEBI" id="CHEBI:29105"/>
    </cofactor>
</comment>
<dbReference type="InterPro" id="IPR007036">
    <property type="entry name" value="Aste_AspA_hybrid_dom"/>
</dbReference>
<dbReference type="PANTHER" id="PTHR15162">
    <property type="entry name" value="ASPARTOACYLASE"/>
    <property type="match status" value="1"/>
</dbReference>
<dbReference type="RefSeq" id="XP_020824077.1">
    <property type="nucleotide sequence ID" value="XM_020968418.1"/>
</dbReference>
<organism evidence="9 10">
    <name type="scientific">Phascolarctos cinereus</name>
    <name type="common">Koala</name>
    <dbReference type="NCBI Taxonomy" id="38626"/>
    <lineage>
        <taxon>Eukaryota</taxon>
        <taxon>Metazoa</taxon>
        <taxon>Chordata</taxon>
        <taxon>Craniata</taxon>
        <taxon>Vertebrata</taxon>
        <taxon>Euteleostomi</taxon>
        <taxon>Mammalia</taxon>
        <taxon>Metatheria</taxon>
        <taxon>Diprotodontia</taxon>
        <taxon>Phascolarctidae</taxon>
        <taxon>Phascolarctos</taxon>
    </lineage>
</organism>
<dbReference type="Gene3D" id="3.40.630.10">
    <property type="entry name" value="Zn peptidases"/>
    <property type="match status" value="2"/>
</dbReference>
<dbReference type="Pfam" id="PF04952">
    <property type="entry name" value="AstE_AspA_hybrid"/>
    <property type="match status" value="1"/>
</dbReference>
<dbReference type="GO" id="GO:0005829">
    <property type="term" value="C:cytosol"/>
    <property type="evidence" value="ECO:0007669"/>
    <property type="project" value="TreeGrafter"/>
</dbReference>
<dbReference type="KEGG" id="pcw:110195585"/>
<evidence type="ECO:0000256" key="6">
    <source>
        <dbReference type="ARBA" id="ARBA00022833"/>
    </source>
</evidence>
<dbReference type="GO" id="GO:0046872">
    <property type="term" value="F:metal ion binding"/>
    <property type="evidence" value="ECO:0007669"/>
    <property type="project" value="UniProtKB-KW"/>
</dbReference>
<dbReference type="Proteomes" id="UP000515140">
    <property type="component" value="Unplaced"/>
</dbReference>
<evidence type="ECO:0000313" key="9">
    <source>
        <dbReference type="Proteomes" id="UP000515140"/>
    </source>
</evidence>
<keyword evidence="6" id="KW-0862">Zinc</keyword>
<dbReference type="GO" id="GO:0016788">
    <property type="term" value="F:hydrolase activity, acting on ester bonds"/>
    <property type="evidence" value="ECO:0007669"/>
    <property type="project" value="InterPro"/>
</dbReference>
<evidence type="ECO:0000256" key="2">
    <source>
        <dbReference type="ARBA" id="ARBA00004496"/>
    </source>
</evidence>
<dbReference type="CTD" id="91703"/>
<comment type="subcellular location">
    <subcellularLocation>
        <location evidence="2">Cytoplasm</location>
    </subcellularLocation>
</comment>
<dbReference type="InParanoid" id="A0A6P5IPS7"/>
<reference evidence="10" key="1">
    <citation type="submission" date="2025-08" db="UniProtKB">
        <authorList>
            <consortium name="RefSeq"/>
        </authorList>
    </citation>
    <scope>IDENTIFICATION</scope>
    <source>
        <tissue evidence="10">Spleen</tissue>
    </source>
</reference>
<dbReference type="AlphaFoldDB" id="A0A6P5IPS7"/>
<gene>
    <name evidence="10" type="primary">ACY3</name>
</gene>
<proteinExistence type="predicted"/>
<keyword evidence="3" id="KW-0963">Cytoplasm</keyword>
<dbReference type="Gene3D" id="2.20.25.160">
    <property type="match status" value="1"/>
</dbReference>